<comment type="caution">
    <text evidence="2">The sequence shown here is derived from an EMBL/GenBank/DDBJ whole genome shotgun (WGS) entry which is preliminary data.</text>
</comment>
<feature type="region of interest" description="Disordered" evidence="1">
    <location>
        <begin position="1"/>
        <end position="36"/>
    </location>
</feature>
<sequence length="109" mass="12162">MQKSRRLSKAESQPLECPNQIAPVPPRSPPLRSLPSTSSFCGGEGGHISSPAFPADPSCIEKLLWIFDVESLRKRKLASAFFTRIQREFVTDMTAKSRIDGFLLSDRKI</sequence>
<dbReference type="AlphaFoldDB" id="A0A4C1V9X0"/>
<dbReference type="EMBL" id="BGZK01000308">
    <property type="protein sequence ID" value="GBP35758.1"/>
    <property type="molecule type" value="Genomic_DNA"/>
</dbReference>
<accession>A0A4C1V9X0</accession>
<protein>
    <submittedName>
        <fullName evidence="2">Uncharacterized protein</fullName>
    </submittedName>
</protein>
<evidence type="ECO:0000313" key="3">
    <source>
        <dbReference type="Proteomes" id="UP000299102"/>
    </source>
</evidence>
<evidence type="ECO:0000256" key="1">
    <source>
        <dbReference type="SAM" id="MobiDB-lite"/>
    </source>
</evidence>
<proteinExistence type="predicted"/>
<dbReference type="Proteomes" id="UP000299102">
    <property type="component" value="Unassembled WGS sequence"/>
</dbReference>
<reference evidence="2 3" key="1">
    <citation type="journal article" date="2019" name="Commun. Biol.">
        <title>The bagworm genome reveals a unique fibroin gene that provides high tensile strength.</title>
        <authorList>
            <person name="Kono N."/>
            <person name="Nakamura H."/>
            <person name="Ohtoshi R."/>
            <person name="Tomita M."/>
            <person name="Numata K."/>
            <person name="Arakawa K."/>
        </authorList>
    </citation>
    <scope>NUCLEOTIDE SEQUENCE [LARGE SCALE GENOMIC DNA]</scope>
</reference>
<gene>
    <name evidence="2" type="ORF">EVAR_82693_1</name>
</gene>
<organism evidence="2 3">
    <name type="scientific">Eumeta variegata</name>
    <name type="common">Bagworm moth</name>
    <name type="synonym">Eumeta japonica</name>
    <dbReference type="NCBI Taxonomy" id="151549"/>
    <lineage>
        <taxon>Eukaryota</taxon>
        <taxon>Metazoa</taxon>
        <taxon>Ecdysozoa</taxon>
        <taxon>Arthropoda</taxon>
        <taxon>Hexapoda</taxon>
        <taxon>Insecta</taxon>
        <taxon>Pterygota</taxon>
        <taxon>Neoptera</taxon>
        <taxon>Endopterygota</taxon>
        <taxon>Lepidoptera</taxon>
        <taxon>Glossata</taxon>
        <taxon>Ditrysia</taxon>
        <taxon>Tineoidea</taxon>
        <taxon>Psychidae</taxon>
        <taxon>Oiketicinae</taxon>
        <taxon>Eumeta</taxon>
    </lineage>
</organism>
<name>A0A4C1V9X0_EUMVA</name>
<keyword evidence="3" id="KW-1185">Reference proteome</keyword>
<evidence type="ECO:0000313" key="2">
    <source>
        <dbReference type="EMBL" id="GBP35758.1"/>
    </source>
</evidence>